<protein>
    <submittedName>
        <fullName evidence="2">Wsv306-like protein</fullName>
    </submittedName>
</protein>
<proteinExistence type="predicted"/>
<feature type="region of interest" description="Disordered" evidence="1">
    <location>
        <begin position="158"/>
        <end position="180"/>
    </location>
</feature>
<evidence type="ECO:0000313" key="2">
    <source>
        <dbReference type="EMBL" id="BDT62850.1"/>
    </source>
</evidence>
<sequence>MALHFYQLHHKPNCATVDILCTNDKDCHLHCNSSTTHTNSHDTTMDKHEDSTVIINLCNNTTKRCEPNLIRKGFYDMAVDDLRKLIQIEKMIPKAMRDYIKTNDGKRFIAARARFYENLSFHLKEGAILNAAIQRIRDEHKKHRKNYYLHRLQEINKTTKEDDDNNNNINNNNNNNNNNIDTSLYMKQLFGHTAVLPENKNNTTLVRDLEYDKKRGEYCNLVATNAPTTTSLSKKKTNKNSKLFLNSSSSPPLSSSSSSSSSPLQFHCNEEMNAGIMMAAYRDDDGNILPICVCTYPYYLTGPTCKHRTYNRVVDYDLWEKNGYPDFLIDPFNDYTKANNICKSKTINTTAVFDERDGCFYCQPLAAHFAQSLQMRGPYEPALILDKDYIDSLNRNQRFKINIDYLDLLGKFY</sequence>
<evidence type="ECO:0000256" key="1">
    <source>
        <dbReference type="SAM" id="MobiDB-lite"/>
    </source>
</evidence>
<reference evidence="2" key="1">
    <citation type="submission" date="2022-10" db="EMBL/GenBank/DDBJ databases">
        <title>Genome sequences of endogenous nimaviruses in decapod crustaceans.</title>
        <authorList>
            <person name="Kawato S."/>
            <person name="Nozaki R."/>
            <person name="Kondo H."/>
            <person name="Hirono I."/>
        </authorList>
    </citation>
    <scope>NUCLEOTIDE SEQUENCE</scope>
    <source>
        <strain evidence="2">Tokushima2020</strain>
    </source>
</reference>
<organism evidence="2">
    <name type="scientific">Metapenaeus joyneri majanivirus</name>
    <dbReference type="NCBI Taxonomy" id="2984280"/>
    <lineage>
        <taxon>Viruses</taxon>
        <taxon>Viruses incertae sedis</taxon>
        <taxon>Naldaviricetes</taxon>
        <taxon>Nimaviridae</taxon>
    </lineage>
</organism>
<dbReference type="EMBL" id="LC738878">
    <property type="protein sequence ID" value="BDT62850.1"/>
    <property type="molecule type" value="Genomic_DNA"/>
</dbReference>
<feature type="compositionally biased region" description="Low complexity" evidence="1">
    <location>
        <begin position="166"/>
        <end position="180"/>
    </location>
</feature>
<accession>A0A9C7BN71</accession>
<name>A0A9C7BN71_9VIRU</name>
<feature type="region of interest" description="Disordered" evidence="1">
    <location>
        <begin position="242"/>
        <end position="264"/>
    </location>
</feature>